<evidence type="ECO:0000313" key="7">
    <source>
        <dbReference type="Proteomes" id="UP001158598"/>
    </source>
</evidence>
<keyword evidence="4 5" id="KW-0949">S-adenosyl-L-methionine</keyword>
<sequence>MEKKPKGTRTGYTTGACSAAAARAATLGLVWGRVPDQVECELPNGQRVVFAVTDGRCEGATAHAVVIKDAGDDPDVTDKARLTADVALLPEAVGAVVLKGGEGVGTITRQGLGLEVGGPAINPVPRRNIEANVREAAGDLLERAGLEVVISVPGGEEIAKRTLNYRLGIVGGISILGTTGIVHPYSTAAFRASVIQAIEVAANQGQDVVVLTTGGRTERFVMNELPQLPPVCFVQMGDFLKYALDTVVRCGLRHVVIGGMVGKLTKIAQGETITHANRNAVDTDLLADIAAEVGAPAEVCADIRSSAMARYASERMEDLGLITAFYEALGRRAIRTLRERYPDRFTLRILMCDFEANKLAEVAEEDSPGLRLSSPLPRGED</sequence>
<gene>
    <name evidence="5 6" type="primary">cbiD</name>
    <name evidence="6" type="ORF">MCNOR_2298</name>
</gene>
<dbReference type="InterPro" id="IPR036074">
    <property type="entry name" value="CbiD_sf"/>
</dbReference>
<dbReference type="AlphaFoldDB" id="A0AA35URC6"/>
<evidence type="ECO:0000256" key="4">
    <source>
        <dbReference type="ARBA" id="ARBA00022691"/>
    </source>
</evidence>
<protein>
    <recommendedName>
        <fullName evidence="5">Cobalt-precorrin-5B C(1)-methyltransferase</fullName>
        <ecNumber evidence="5">2.1.1.195</ecNumber>
    </recommendedName>
    <alternativeName>
        <fullName evidence="5">Cobalt-precorrin-6A synthase</fullName>
    </alternativeName>
</protein>
<evidence type="ECO:0000313" key="6">
    <source>
        <dbReference type="EMBL" id="CAI8840023.1"/>
    </source>
</evidence>
<dbReference type="EC" id="2.1.1.195" evidence="5"/>
<dbReference type="Proteomes" id="UP001158598">
    <property type="component" value="Chromosome"/>
</dbReference>
<comment type="pathway">
    <text evidence="5">Cofactor biosynthesis; adenosylcobalamin biosynthesis; cob(II)yrinate a,c-diamide from sirohydrochlorin (anaerobic route): step 6/10.</text>
</comment>
<evidence type="ECO:0000256" key="5">
    <source>
        <dbReference type="HAMAP-Rule" id="MF_00787"/>
    </source>
</evidence>
<dbReference type="PIRSF" id="PIRSF026782">
    <property type="entry name" value="CbiD"/>
    <property type="match status" value="1"/>
</dbReference>
<evidence type="ECO:0000256" key="3">
    <source>
        <dbReference type="ARBA" id="ARBA00022679"/>
    </source>
</evidence>
<dbReference type="InterPro" id="IPR002748">
    <property type="entry name" value="CbiD"/>
</dbReference>
<dbReference type="PANTHER" id="PTHR35863:SF1">
    <property type="entry name" value="COBALT-PRECORRIN-5B C(1)-METHYLTRANSFERASE"/>
    <property type="match status" value="1"/>
</dbReference>
<comment type="similarity">
    <text evidence="5">Belongs to the CbiD family.</text>
</comment>
<evidence type="ECO:0000256" key="1">
    <source>
        <dbReference type="ARBA" id="ARBA00022573"/>
    </source>
</evidence>
<dbReference type="Pfam" id="PF01888">
    <property type="entry name" value="CbiD"/>
    <property type="match status" value="1"/>
</dbReference>
<proteinExistence type="inferred from homology"/>
<dbReference type="PANTHER" id="PTHR35863">
    <property type="entry name" value="COBALT-PRECORRIN-5B C(1)-METHYLTRANSFERASE"/>
    <property type="match status" value="1"/>
</dbReference>
<organism evidence="6 7">
    <name type="scientific">Methylococcus capsulatus</name>
    <dbReference type="NCBI Taxonomy" id="414"/>
    <lineage>
        <taxon>Bacteria</taxon>
        <taxon>Pseudomonadati</taxon>
        <taxon>Pseudomonadota</taxon>
        <taxon>Gammaproteobacteria</taxon>
        <taxon>Methylococcales</taxon>
        <taxon>Methylococcaceae</taxon>
        <taxon>Methylococcus</taxon>
    </lineage>
</organism>
<reference evidence="6" key="1">
    <citation type="submission" date="2023-03" db="EMBL/GenBank/DDBJ databases">
        <authorList>
            <person name="Pearce D."/>
        </authorList>
    </citation>
    <scope>NUCLEOTIDE SEQUENCE</scope>
    <source>
        <strain evidence="6">Mc</strain>
    </source>
</reference>
<dbReference type="NCBIfam" id="TIGR00312">
    <property type="entry name" value="cbiD"/>
    <property type="match status" value="1"/>
</dbReference>
<dbReference type="GO" id="GO:0008168">
    <property type="term" value="F:methyltransferase activity"/>
    <property type="evidence" value="ECO:0007669"/>
    <property type="project" value="UniProtKB-UniRule"/>
</dbReference>
<dbReference type="GO" id="GO:0019251">
    <property type="term" value="P:anaerobic cobalamin biosynthetic process"/>
    <property type="evidence" value="ECO:0007669"/>
    <property type="project" value="UniProtKB-UniRule"/>
</dbReference>
<dbReference type="SUPFAM" id="SSF111342">
    <property type="entry name" value="CbiD-like"/>
    <property type="match status" value="1"/>
</dbReference>
<name>A0AA35URC6_METCP</name>
<evidence type="ECO:0000256" key="2">
    <source>
        <dbReference type="ARBA" id="ARBA00022603"/>
    </source>
</evidence>
<keyword evidence="2 5" id="KW-0489">Methyltransferase</keyword>
<dbReference type="NCBIfam" id="NF000849">
    <property type="entry name" value="PRK00075.1-1"/>
    <property type="match status" value="1"/>
</dbReference>
<accession>A0AA35URC6</accession>
<comment type="function">
    <text evidence="5">Catalyzes the methylation of C-1 in cobalt-precorrin-5B to form cobalt-precorrin-6A.</text>
</comment>
<keyword evidence="1 5" id="KW-0169">Cobalamin biosynthesis</keyword>
<dbReference type="HAMAP" id="MF_00787">
    <property type="entry name" value="CbiD"/>
    <property type="match status" value="1"/>
</dbReference>
<dbReference type="GO" id="GO:0032259">
    <property type="term" value="P:methylation"/>
    <property type="evidence" value="ECO:0007669"/>
    <property type="project" value="UniProtKB-KW"/>
</dbReference>
<dbReference type="Gene3D" id="3.30.2110.10">
    <property type="entry name" value="CbiD-like"/>
    <property type="match status" value="1"/>
</dbReference>
<dbReference type="RefSeq" id="WP_282213244.1">
    <property type="nucleotide sequence ID" value="NZ_OX458332.1"/>
</dbReference>
<keyword evidence="3 5" id="KW-0808">Transferase</keyword>
<comment type="catalytic activity">
    <reaction evidence="5">
        <text>Co-precorrin-5B + S-adenosyl-L-methionine = Co-precorrin-6A + S-adenosyl-L-homocysteine</text>
        <dbReference type="Rhea" id="RHEA:26285"/>
        <dbReference type="ChEBI" id="CHEBI:57856"/>
        <dbReference type="ChEBI" id="CHEBI:59789"/>
        <dbReference type="ChEBI" id="CHEBI:60063"/>
        <dbReference type="ChEBI" id="CHEBI:60064"/>
        <dbReference type="EC" id="2.1.1.195"/>
    </reaction>
</comment>
<dbReference type="EMBL" id="OX458332">
    <property type="protein sequence ID" value="CAI8840023.1"/>
    <property type="molecule type" value="Genomic_DNA"/>
</dbReference>